<dbReference type="AlphaFoldDB" id="A0AAN9IN81"/>
<gene>
    <name evidence="4" type="ORF">RIF29_12550</name>
</gene>
<keyword evidence="5" id="KW-1185">Reference proteome</keyword>
<dbReference type="Pfam" id="PF00076">
    <property type="entry name" value="RRM_1"/>
    <property type="match status" value="1"/>
</dbReference>
<feature type="compositionally biased region" description="Basic residues" evidence="2">
    <location>
        <begin position="668"/>
        <end position="686"/>
    </location>
</feature>
<dbReference type="InterPro" id="IPR000504">
    <property type="entry name" value="RRM_dom"/>
</dbReference>
<evidence type="ECO:0000256" key="1">
    <source>
        <dbReference type="PROSITE-ProRule" id="PRU00176"/>
    </source>
</evidence>
<comment type="caution">
    <text evidence="4">The sequence shown here is derived from an EMBL/GenBank/DDBJ whole genome shotgun (WGS) entry which is preliminary data.</text>
</comment>
<feature type="compositionally biased region" description="Basic and acidic residues" evidence="2">
    <location>
        <begin position="386"/>
        <end position="397"/>
    </location>
</feature>
<dbReference type="InterPro" id="IPR035979">
    <property type="entry name" value="RBD_domain_sf"/>
</dbReference>
<feature type="region of interest" description="Disordered" evidence="2">
    <location>
        <begin position="643"/>
        <end position="702"/>
    </location>
</feature>
<protein>
    <recommendedName>
        <fullName evidence="3">RRM domain-containing protein</fullName>
    </recommendedName>
</protein>
<feature type="domain" description="RRM" evidence="3">
    <location>
        <begin position="32"/>
        <end position="109"/>
    </location>
</feature>
<dbReference type="PROSITE" id="PS50102">
    <property type="entry name" value="RRM"/>
    <property type="match status" value="1"/>
</dbReference>
<evidence type="ECO:0000259" key="3">
    <source>
        <dbReference type="PROSITE" id="PS50102"/>
    </source>
</evidence>
<evidence type="ECO:0000256" key="2">
    <source>
        <dbReference type="SAM" id="MobiDB-lite"/>
    </source>
</evidence>
<organism evidence="4 5">
    <name type="scientific">Crotalaria pallida</name>
    <name type="common">Smooth rattlebox</name>
    <name type="synonym">Crotalaria striata</name>
    <dbReference type="NCBI Taxonomy" id="3830"/>
    <lineage>
        <taxon>Eukaryota</taxon>
        <taxon>Viridiplantae</taxon>
        <taxon>Streptophyta</taxon>
        <taxon>Embryophyta</taxon>
        <taxon>Tracheophyta</taxon>
        <taxon>Spermatophyta</taxon>
        <taxon>Magnoliopsida</taxon>
        <taxon>eudicotyledons</taxon>
        <taxon>Gunneridae</taxon>
        <taxon>Pentapetalae</taxon>
        <taxon>rosids</taxon>
        <taxon>fabids</taxon>
        <taxon>Fabales</taxon>
        <taxon>Fabaceae</taxon>
        <taxon>Papilionoideae</taxon>
        <taxon>50 kb inversion clade</taxon>
        <taxon>genistoids sensu lato</taxon>
        <taxon>core genistoids</taxon>
        <taxon>Crotalarieae</taxon>
        <taxon>Crotalaria</taxon>
    </lineage>
</organism>
<sequence>MREKVRERVRVGEERGGFHPSGFLKTLHQNSVSFFFTNFPDDYGTYKLWKVFSEVGSVGDVFLPGKRDKGGRRFGFVRFKPSVDIRWLEEKLRNLWIGDRKVWVNRAKYERERPSSQVKEGKSDAQGTFDPGVRAGNSLQGAWKTPLVFRNDSTNQVGSGGLRYGGEKVSVHEDPATIELSVPKEEMDRYRECYVGQVRNLEDIPSLQDAFFKEGFFSIKITPLGGSFVLLQGGDSEEIPELLFSEKSWFNSRFKDIQRWSPALIFPERFAWILCSGIPIHAWSEGVFRDLAATIGTFISMDSSTAKKWRLDTGRMMISTKLDCISRRVNLKVNGSCYEVSLVEEPSGGYSSLRKFFGLVDDDNCAFGAETSSVDERFFSSSDDGGSEKASDDKAADDGEGDVFVSEWTKGRRKEVIRQTNLLSSKNGFLPGLGNLSEGLESFAVGVKETADSFSNLKVGLGAKPMAVEGVGVTDLVEVDIAPSPMQSHVVNEEVTESFCPDSQALCVLNEMEPNSVGLCNGPKVILEGGIGSSVKASEKEVSLSKLWNAGPSLDPAAIVEASLAPLLANEKEVGLLKRASKSQKVAGKRIQDLKRGVPLQRKKVSFGIVENLERRKVSVEVRALDLSEASCNEGKRGKVARFKDSTHEVGESSGAKSVKLPRTFLPPKKKTRGRAQSRGVRKRKSPQQGGSVGRSNSAISNSISDSNIRSCCRLHYRSDEEVPRRLWEIGKRMGVSFQGGEEVVVKLIKDLEVRDGNVASAARPDSAVSGSEQGSQ</sequence>
<dbReference type="PANTHER" id="PTHR34427:SF5">
    <property type="entry name" value="DUF4283 DOMAIN-CONTAINING PROTEIN"/>
    <property type="match status" value="1"/>
</dbReference>
<dbReference type="PANTHER" id="PTHR34427">
    <property type="entry name" value="DUF4283 DOMAIN PROTEIN"/>
    <property type="match status" value="1"/>
</dbReference>
<proteinExistence type="predicted"/>
<dbReference type="EMBL" id="JAYWIO010000002">
    <property type="protein sequence ID" value="KAK7283182.1"/>
    <property type="molecule type" value="Genomic_DNA"/>
</dbReference>
<dbReference type="GO" id="GO:0003723">
    <property type="term" value="F:RNA binding"/>
    <property type="evidence" value="ECO:0007669"/>
    <property type="project" value="UniProtKB-UniRule"/>
</dbReference>
<accession>A0AAN9IN81</accession>
<keyword evidence="1" id="KW-0694">RNA-binding</keyword>
<dbReference type="Gene3D" id="3.30.70.330">
    <property type="match status" value="1"/>
</dbReference>
<name>A0AAN9IN81_CROPI</name>
<feature type="region of interest" description="Disordered" evidence="2">
    <location>
        <begin position="378"/>
        <end position="400"/>
    </location>
</feature>
<dbReference type="InterPro" id="IPR012677">
    <property type="entry name" value="Nucleotide-bd_a/b_plait_sf"/>
</dbReference>
<feature type="region of interest" description="Disordered" evidence="2">
    <location>
        <begin position="757"/>
        <end position="777"/>
    </location>
</feature>
<evidence type="ECO:0000313" key="4">
    <source>
        <dbReference type="EMBL" id="KAK7283182.1"/>
    </source>
</evidence>
<evidence type="ECO:0000313" key="5">
    <source>
        <dbReference type="Proteomes" id="UP001372338"/>
    </source>
</evidence>
<dbReference type="Proteomes" id="UP001372338">
    <property type="component" value="Unassembled WGS sequence"/>
</dbReference>
<dbReference type="SMART" id="SM00360">
    <property type="entry name" value="RRM"/>
    <property type="match status" value="1"/>
</dbReference>
<reference evidence="4 5" key="1">
    <citation type="submission" date="2024-01" db="EMBL/GenBank/DDBJ databases">
        <title>The genomes of 5 underutilized Papilionoideae crops provide insights into root nodulation and disease resistanc.</title>
        <authorList>
            <person name="Yuan L."/>
        </authorList>
    </citation>
    <scope>NUCLEOTIDE SEQUENCE [LARGE SCALE GENOMIC DNA]</scope>
    <source>
        <strain evidence="4">ZHUSHIDOU_FW_LH</strain>
        <tissue evidence="4">Leaf</tissue>
    </source>
</reference>
<dbReference type="SUPFAM" id="SSF54928">
    <property type="entry name" value="RNA-binding domain, RBD"/>
    <property type="match status" value="1"/>
</dbReference>